<sequence>MWSNPSISVALIIKIRRNALSASMSEVNVVCCPVTLASSQPFFSPLVVKLKAGPNRFGLYIEPGGVKIACFHFLTTIVCTYCHYYWSKINILSFEKAARKFGFSDVEVPSDVCEILNCFLGCWEESGRECVFGEIFILGLIFRSQCVFGEIFILGLIFRSQCVFGAARKLEGYHQSEEKSLDNIKTSSDRICSILYTFFYSIVQALSGLFPYQIRGDGLFDRGPVQLMALPVLVCGQGKIKLGVIVTSTISGALAFKTSTSPQTVTEISRQDGTNNRGERRLRVSLRRRHVGGKDRGPGQPPLWPRPPPETRRQFLLVSARQAGQLEPEDKIKGGGEGLGDKKKKSTMEAFRVRTYRTAISGGHLVEGDCGSGLPGPGAVLFRVYLDLGDTDFIDMAGNV</sequence>
<feature type="region of interest" description="Disordered" evidence="1">
    <location>
        <begin position="326"/>
        <end position="346"/>
    </location>
</feature>
<evidence type="ECO:0000313" key="3">
    <source>
        <dbReference type="Proteomes" id="UP001283361"/>
    </source>
</evidence>
<evidence type="ECO:0000313" key="2">
    <source>
        <dbReference type="EMBL" id="KAK3779112.1"/>
    </source>
</evidence>
<organism evidence="2 3">
    <name type="scientific">Elysia crispata</name>
    <name type="common">lettuce slug</name>
    <dbReference type="NCBI Taxonomy" id="231223"/>
    <lineage>
        <taxon>Eukaryota</taxon>
        <taxon>Metazoa</taxon>
        <taxon>Spiralia</taxon>
        <taxon>Lophotrochozoa</taxon>
        <taxon>Mollusca</taxon>
        <taxon>Gastropoda</taxon>
        <taxon>Heterobranchia</taxon>
        <taxon>Euthyneura</taxon>
        <taxon>Panpulmonata</taxon>
        <taxon>Sacoglossa</taxon>
        <taxon>Placobranchoidea</taxon>
        <taxon>Plakobranchidae</taxon>
        <taxon>Elysia</taxon>
    </lineage>
</organism>
<feature type="compositionally biased region" description="Pro residues" evidence="1">
    <location>
        <begin position="299"/>
        <end position="308"/>
    </location>
</feature>
<comment type="caution">
    <text evidence="2">The sequence shown here is derived from an EMBL/GenBank/DDBJ whole genome shotgun (WGS) entry which is preliminary data.</text>
</comment>
<gene>
    <name evidence="2" type="ORF">RRG08_011137</name>
</gene>
<accession>A0AAE1A2I9</accession>
<dbReference type="Proteomes" id="UP001283361">
    <property type="component" value="Unassembled WGS sequence"/>
</dbReference>
<dbReference type="EMBL" id="JAWDGP010002879">
    <property type="protein sequence ID" value="KAK3779112.1"/>
    <property type="molecule type" value="Genomic_DNA"/>
</dbReference>
<feature type="region of interest" description="Disordered" evidence="1">
    <location>
        <begin position="286"/>
        <end position="310"/>
    </location>
</feature>
<proteinExistence type="predicted"/>
<evidence type="ECO:0000256" key="1">
    <source>
        <dbReference type="SAM" id="MobiDB-lite"/>
    </source>
</evidence>
<keyword evidence="3" id="KW-1185">Reference proteome</keyword>
<reference evidence="2" key="1">
    <citation type="journal article" date="2023" name="G3 (Bethesda)">
        <title>A reference genome for the long-term kleptoplast-retaining sea slug Elysia crispata morphotype clarki.</title>
        <authorList>
            <person name="Eastman K.E."/>
            <person name="Pendleton A.L."/>
            <person name="Shaikh M.A."/>
            <person name="Suttiyut T."/>
            <person name="Ogas R."/>
            <person name="Tomko P."/>
            <person name="Gavelis G."/>
            <person name="Widhalm J.R."/>
            <person name="Wisecaver J.H."/>
        </authorList>
    </citation>
    <scope>NUCLEOTIDE SEQUENCE</scope>
    <source>
        <strain evidence="2">ECLA1</strain>
    </source>
</reference>
<name>A0AAE1A2I9_9GAST</name>
<dbReference type="AlphaFoldDB" id="A0AAE1A2I9"/>
<protein>
    <submittedName>
        <fullName evidence="2">Uncharacterized protein</fullName>
    </submittedName>
</protein>